<dbReference type="GO" id="GO:0008713">
    <property type="term" value="F:ADP-heptose-lipopolysaccharide heptosyltransferase activity"/>
    <property type="evidence" value="ECO:0007669"/>
    <property type="project" value="TreeGrafter"/>
</dbReference>
<reference evidence="3 4" key="1">
    <citation type="submission" date="2019-07" db="EMBL/GenBank/DDBJ databases">
        <title>Whole genome shotgun sequence of Brevifollis gellanilyticus NBRC 108608.</title>
        <authorList>
            <person name="Hosoyama A."/>
            <person name="Uohara A."/>
            <person name="Ohji S."/>
            <person name="Ichikawa N."/>
        </authorList>
    </citation>
    <scope>NUCLEOTIDE SEQUENCE [LARGE SCALE GENOMIC DNA]</scope>
    <source>
        <strain evidence="3 4">NBRC 108608</strain>
    </source>
</reference>
<proteinExistence type="predicted"/>
<accession>A0A512M6Z6</accession>
<dbReference type="Pfam" id="PF01075">
    <property type="entry name" value="Glyco_transf_9"/>
    <property type="match status" value="1"/>
</dbReference>
<evidence type="ECO:0000256" key="2">
    <source>
        <dbReference type="ARBA" id="ARBA00022679"/>
    </source>
</evidence>
<comment type="caution">
    <text evidence="3">The sequence shown here is derived from an EMBL/GenBank/DDBJ whole genome shotgun (WGS) entry which is preliminary data.</text>
</comment>
<sequence length="320" mass="35881">MIMDPAPSHPPQSCALVSDKQLGDITLLEPLTRLLSSRTGTPCSLYVKEAFRPLVELMPSAVWGPDQKTTHAYSWTTHWNSRASLMTRRVRARRKHLLVNQERHRHWWHRLFFHETHVVSAESQYWAFYFWRALGGDTSAFTSPRLTLPPEEWRHPDLPHGDYLLVNPTAAWPTKFWEPGLWAQVMKQISAEKGMSVVMTGGGTPEEKEHCARVVQSAPSSLVNLAGRTSLKQYLHAVSRARLVLCVDGSASHLAQAFDVPVVTLFGPVYPVRWHWPTPRHVAVSAFDFSSEIPPPCSAVPAAAVLEAFEKVLSQGGGSR</sequence>
<keyword evidence="1" id="KW-0328">Glycosyltransferase</keyword>
<dbReference type="OrthoDB" id="185163at2"/>
<dbReference type="Proteomes" id="UP000321577">
    <property type="component" value="Unassembled WGS sequence"/>
</dbReference>
<evidence type="ECO:0000313" key="3">
    <source>
        <dbReference type="EMBL" id="GEP42493.1"/>
    </source>
</evidence>
<dbReference type="AlphaFoldDB" id="A0A512M6Z6"/>
<organism evidence="3 4">
    <name type="scientific">Brevifollis gellanilyticus</name>
    <dbReference type="NCBI Taxonomy" id="748831"/>
    <lineage>
        <taxon>Bacteria</taxon>
        <taxon>Pseudomonadati</taxon>
        <taxon>Verrucomicrobiota</taxon>
        <taxon>Verrucomicrobiia</taxon>
        <taxon>Verrucomicrobiales</taxon>
        <taxon>Verrucomicrobiaceae</taxon>
    </lineage>
</organism>
<dbReference type="Gene3D" id="3.40.50.2000">
    <property type="entry name" value="Glycogen Phosphorylase B"/>
    <property type="match status" value="1"/>
</dbReference>
<keyword evidence="2" id="KW-0808">Transferase</keyword>
<evidence type="ECO:0000313" key="4">
    <source>
        <dbReference type="Proteomes" id="UP000321577"/>
    </source>
</evidence>
<dbReference type="PANTHER" id="PTHR30160">
    <property type="entry name" value="TETRAACYLDISACCHARIDE 4'-KINASE-RELATED"/>
    <property type="match status" value="1"/>
</dbReference>
<dbReference type="SUPFAM" id="SSF53756">
    <property type="entry name" value="UDP-Glycosyltransferase/glycogen phosphorylase"/>
    <property type="match status" value="1"/>
</dbReference>
<gene>
    <name evidence="3" type="ORF">BGE01nite_17840</name>
</gene>
<dbReference type="EMBL" id="BKAG01000010">
    <property type="protein sequence ID" value="GEP42493.1"/>
    <property type="molecule type" value="Genomic_DNA"/>
</dbReference>
<keyword evidence="4" id="KW-1185">Reference proteome</keyword>
<dbReference type="CDD" id="cd03789">
    <property type="entry name" value="GT9_LPS_heptosyltransferase"/>
    <property type="match status" value="1"/>
</dbReference>
<dbReference type="GO" id="GO:0005829">
    <property type="term" value="C:cytosol"/>
    <property type="evidence" value="ECO:0007669"/>
    <property type="project" value="TreeGrafter"/>
</dbReference>
<dbReference type="GO" id="GO:0009244">
    <property type="term" value="P:lipopolysaccharide core region biosynthetic process"/>
    <property type="evidence" value="ECO:0007669"/>
    <property type="project" value="TreeGrafter"/>
</dbReference>
<evidence type="ECO:0000256" key="1">
    <source>
        <dbReference type="ARBA" id="ARBA00022676"/>
    </source>
</evidence>
<dbReference type="PANTHER" id="PTHR30160:SF1">
    <property type="entry name" value="LIPOPOLYSACCHARIDE 1,2-N-ACETYLGLUCOSAMINETRANSFERASE-RELATED"/>
    <property type="match status" value="1"/>
</dbReference>
<name>A0A512M6Z6_9BACT</name>
<dbReference type="InterPro" id="IPR051199">
    <property type="entry name" value="LPS_LOS_Heptosyltrfase"/>
</dbReference>
<dbReference type="InterPro" id="IPR002201">
    <property type="entry name" value="Glyco_trans_9"/>
</dbReference>
<protein>
    <submittedName>
        <fullName evidence="3">Uncharacterized protein</fullName>
    </submittedName>
</protein>